<keyword evidence="7" id="KW-1185">Reference proteome</keyword>
<organism evidence="6 7">
    <name type="scientific">Xyrichtys novacula</name>
    <name type="common">Pearly razorfish</name>
    <name type="synonym">Hemipteronotus novacula</name>
    <dbReference type="NCBI Taxonomy" id="13765"/>
    <lineage>
        <taxon>Eukaryota</taxon>
        <taxon>Metazoa</taxon>
        <taxon>Chordata</taxon>
        <taxon>Craniata</taxon>
        <taxon>Vertebrata</taxon>
        <taxon>Euteleostomi</taxon>
        <taxon>Actinopterygii</taxon>
        <taxon>Neopterygii</taxon>
        <taxon>Teleostei</taxon>
        <taxon>Neoteleostei</taxon>
        <taxon>Acanthomorphata</taxon>
        <taxon>Eupercaria</taxon>
        <taxon>Labriformes</taxon>
        <taxon>Labridae</taxon>
        <taxon>Xyrichtys</taxon>
    </lineage>
</organism>
<dbReference type="Gene3D" id="2.40.50.120">
    <property type="match status" value="1"/>
</dbReference>
<keyword evidence="2" id="KW-0964">Secreted</keyword>
<dbReference type="Gene3D" id="2.60.40.1940">
    <property type="match status" value="1"/>
</dbReference>
<evidence type="ECO:0000259" key="5">
    <source>
        <dbReference type="PROSITE" id="PS50189"/>
    </source>
</evidence>
<dbReference type="Pfam" id="PF07703">
    <property type="entry name" value="A2M_BRD"/>
    <property type="match status" value="1"/>
</dbReference>
<dbReference type="Gene3D" id="6.20.50.160">
    <property type="match status" value="1"/>
</dbReference>
<dbReference type="SMART" id="SM01360">
    <property type="entry name" value="A2M"/>
    <property type="match status" value="1"/>
</dbReference>
<evidence type="ECO:0000256" key="4">
    <source>
        <dbReference type="SAM" id="SignalP"/>
    </source>
</evidence>
<dbReference type="Pfam" id="PF01759">
    <property type="entry name" value="NTR"/>
    <property type="match status" value="1"/>
</dbReference>
<dbReference type="GO" id="GO:0005615">
    <property type="term" value="C:extracellular space"/>
    <property type="evidence" value="ECO:0007669"/>
    <property type="project" value="InterPro"/>
</dbReference>
<dbReference type="InterPro" id="IPR009048">
    <property type="entry name" value="A-macroglobulin_rcpt-bd"/>
</dbReference>
<dbReference type="InterPro" id="IPR041555">
    <property type="entry name" value="MG3"/>
</dbReference>
<dbReference type="FunFam" id="2.60.40.10:FF:000155">
    <property type="entry name" value="complement C3 isoform X1"/>
    <property type="match status" value="1"/>
</dbReference>
<dbReference type="InterPro" id="IPR001599">
    <property type="entry name" value="Macroglobln_a2"/>
</dbReference>
<feature type="domain" description="NTR" evidence="5">
    <location>
        <begin position="1430"/>
        <end position="1573"/>
    </location>
</feature>
<dbReference type="InterPro" id="IPR011625">
    <property type="entry name" value="A2M_N_BRD"/>
</dbReference>
<sequence length="1575" mass="178418">MKGLDRRMCRTPLWLLAFLTFSSQTFISDGSPLQVLSAPNLLRVGTTENVFVECQDCTGGDIEVTINVMNHPTKTTRLASTAVTLTSQNNFQQFGQITVPPEHFNRDPNMKQYVYLQAQFPDRLLEKVVLVSFQSGYIFIQTDKTLYTPGSTVLYRIYAVTPQMMPVERDNAVAIEMVTPEGIILPDGVFAPHSGFYSGSYHMRQNDRLGLWKVVAKFESNPQQSFSAEFEVKEYVLPSFEVKLTSETSIFYLDDHELNINIEANYRFGEWVDGTAYAVFGVVHDGQKKSFRSSIQRLMIQKGHGEATLKREHITQVFSNIVDLEGRQMYVSVTVLTKNGGEMVETELNGIKIVRSPYTINFKRTPKYYKPGLYLDVMIEVLNPDGTAARGVHVVMDPGGLEGVTDYNGIAELLIDTPKNPEPLTVTVRTMDHRIERGRQATQAMVALPYRTRSNNYMDIGVSRNVVELGESLRISLVASAPKFEITYLILSRGQLIRYDRIPFPRSLLISKMISITEDMLPSFRIIAYYHTDNNEVVSDSVWVDVKDNCKYPFNLERTTGERLYTPGYGFDLRITGNPGVRVAVVAADKRFSFLNNKLHLTQKKLWDTVEKFDTGCTPGGGKDSMGVFYDAGLLFESSTSGTPHRLDLKCADHSRWKRASTVWDLTWDAEEDDEYLNSEEIFVRSHLFETWMWSDWELPACPLHDLNCTTISDKKRFNLPYSIATWQVTAIALSKTHGICVAEPLDVVTRKMFFIDLILPHSAVQGQQLEIKAILHNYIEEAVTVRVDLIENKDLCSAASMREKYRQKVQVEAESTRSVPFIIFPTKQGEFLIEVIAAVKETSLADRIFKKLHVVPEGTLTKSVMSMSLDPARKGIEGIHETTINSDIPRKYLAPNTPIWTEIFLTGKPTEGELLENVISGDSMGALIRQPSHSYNLDTIYTLSLPVIATIYLDKTNQWEAVGFEKRNEALEYIKTGYNKHKLDYRRSDGSFGIHYPFLFFPKQAYSRLTAHVIKVLTMAHNLVPVSVNIICDAVTFLIIQAQRPDGSFRSDTFDTSCTDCGASTTAFCLIAMQESAKLCISNVDFDGLGLFYGSSLAVSDLEAQLPSLTNPYAVAMVSYALANDDRLNKEVLYRFASRDLTHWPTSEGSALTLETTAYALLALVKAKAFKEARPVVRWLKQQERESGGYGSLEATLLVYQAVAEYWSNVNEPEYDLDVDVRLPGRLREMRFHFDRRNQFTTRRINAFNTIKGTRVIARGTGELTVTMVSHYYTLPGVQEKDCPIFKLSVQLLPEISIGDGKIYRLKIELLNKNEEVDNTETVLDIGLLSGFTANTDDLRSLSRSPNITVENFENTNISDFIIIHLNEVSHSQPEEITFRIHEKFKAQILQPAAVSVYRLRKREQSCVKFYHPERKNGELPVYCVDGECTCLAVLDNCSMQRSKALSNEERTTITGIDFAYKINFDHTVGENLTAQIVEVIKAGDVDVAPLGKQRRIIVSSQCRAALQLTPDDDFLIMGASTDIQRFSGRFQYVIGENTWVEHWPSECHHKRYERTCLGMKKLIRQYEVFKCRQ</sequence>
<dbReference type="Gene3D" id="2.60.40.690">
    <property type="entry name" value="Alpha-macroglobulin, receptor-binding domain"/>
    <property type="match status" value="1"/>
</dbReference>
<dbReference type="PANTHER" id="PTHR11412">
    <property type="entry name" value="MACROGLOBULIN / COMPLEMENT"/>
    <property type="match status" value="1"/>
</dbReference>
<keyword evidence="4" id="KW-0732">Signal</keyword>
<evidence type="ECO:0000313" key="6">
    <source>
        <dbReference type="EMBL" id="CAJ1053161.1"/>
    </source>
</evidence>
<accession>A0AAV1EXA2</accession>
<dbReference type="InterPro" id="IPR001134">
    <property type="entry name" value="Netrin_domain"/>
</dbReference>
<dbReference type="InterPro" id="IPR008993">
    <property type="entry name" value="TIMP-like_OB-fold"/>
</dbReference>
<dbReference type="InterPro" id="IPR008930">
    <property type="entry name" value="Terpenoid_cyclase/PrenylTrfase"/>
</dbReference>
<evidence type="ECO:0000313" key="7">
    <source>
        <dbReference type="Proteomes" id="UP001178508"/>
    </source>
</evidence>
<dbReference type="Gene3D" id="1.50.10.20">
    <property type="match status" value="1"/>
</dbReference>
<protein>
    <recommendedName>
        <fullName evidence="5">NTR domain-containing protein</fullName>
    </recommendedName>
</protein>
<dbReference type="InterPro" id="IPR018933">
    <property type="entry name" value="Netrin_module_non-TIMP"/>
</dbReference>
<dbReference type="InterPro" id="IPR041425">
    <property type="entry name" value="C3/4/5_MG1"/>
</dbReference>
<proteinExistence type="predicted"/>
<dbReference type="PROSITE" id="PS50189">
    <property type="entry name" value="NTR"/>
    <property type="match status" value="1"/>
</dbReference>
<dbReference type="Pfam" id="PF17791">
    <property type="entry name" value="MG3"/>
    <property type="match status" value="1"/>
</dbReference>
<dbReference type="Pfam" id="PF07678">
    <property type="entry name" value="TED_complement"/>
    <property type="match status" value="1"/>
</dbReference>
<feature type="chain" id="PRO_5043415577" description="NTR domain-containing protein" evidence="4">
    <location>
        <begin position="25"/>
        <end position="1575"/>
    </location>
</feature>
<dbReference type="InterPro" id="IPR002890">
    <property type="entry name" value="MG2"/>
</dbReference>
<dbReference type="SUPFAM" id="SSF49410">
    <property type="entry name" value="Alpha-macroglobulin receptor domain"/>
    <property type="match status" value="1"/>
</dbReference>
<dbReference type="InterPro" id="IPR011626">
    <property type="entry name" value="Alpha-macroglobulin_TED"/>
</dbReference>
<dbReference type="FunFam" id="2.60.40.1940:FF:000001">
    <property type="entry name" value="Complement component C3"/>
    <property type="match status" value="1"/>
</dbReference>
<dbReference type="EMBL" id="OY660866">
    <property type="protein sequence ID" value="CAJ1053161.1"/>
    <property type="molecule type" value="Genomic_DNA"/>
</dbReference>
<evidence type="ECO:0000256" key="1">
    <source>
        <dbReference type="ARBA" id="ARBA00004613"/>
    </source>
</evidence>
<reference evidence="6" key="1">
    <citation type="submission" date="2023-08" db="EMBL/GenBank/DDBJ databases">
        <authorList>
            <person name="Alioto T."/>
            <person name="Alioto T."/>
            <person name="Gomez Garrido J."/>
        </authorList>
    </citation>
    <scope>NUCLEOTIDE SEQUENCE</scope>
</reference>
<dbReference type="InterPro" id="IPR013783">
    <property type="entry name" value="Ig-like_fold"/>
</dbReference>
<feature type="signal peptide" evidence="4">
    <location>
        <begin position="1"/>
        <end position="24"/>
    </location>
</feature>
<dbReference type="Pfam" id="PF17790">
    <property type="entry name" value="MG1"/>
    <property type="match status" value="1"/>
</dbReference>
<dbReference type="Pfam" id="PF00207">
    <property type="entry name" value="A2M"/>
    <property type="match status" value="1"/>
</dbReference>
<dbReference type="InterPro" id="IPR050473">
    <property type="entry name" value="A2M/Complement_sys"/>
</dbReference>
<dbReference type="SMART" id="SM01359">
    <property type="entry name" value="A2M_N_2"/>
    <property type="match status" value="1"/>
</dbReference>
<dbReference type="InterPro" id="IPR036595">
    <property type="entry name" value="A-macroglobulin_rcpt-bd_sf"/>
</dbReference>
<dbReference type="GO" id="GO:0004866">
    <property type="term" value="F:endopeptidase inhibitor activity"/>
    <property type="evidence" value="ECO:0007669"/>
    <property type="project" value="InterPro"/>
</dbReference>
<evidence type="ECO:0000256" key="2">
    <source>
        <dbReference type="ARBA" id="ARBA00022525"/>
    </source>
</evidence>
<comment type="subcellular location">
    <subcellularLocation>
        <location evidence="1">Secreted</location>
    </subcellularLocation>
</comment>
<dbReference type="SMART" id="SM01361">
    <property type="entry name" value="A2M_recep"/>
    <property type="match status" value="1"/>
</dbReference>
<dbReference type="Gene3D" id="2.60.120.1540">
    <property type="match status" value="1"/>
</dbReference>
<dbReference type="Gene3D" id="2.60.40.10">
    <property type="entry name" value="Immunoglobulins"/>
    <property type="match status" value="2"/>
</dbReference>
<dbReference type="SUPFAM" id="SSF50242">
    <property type="entry name" value="TIMP-like"/>
    <property type="match status" value="1"/>
</dbReference>
<dbReference type="Proteomes" id="UP001178508">
    <property type="component" value="Chromosome 3"/>
</dbReference>
<dbReference type="SMART" id="SM00643">
    <property type="entry name" value="C345C"/>
    <property type="match status" value="1"/>
</dbReference>
<keyword evidence="3" id="KW-1015">Disulfide bond</keyword>
<dbReference type="PANTHER" id="PTHR11412:SF81">
    <property type="entry name" value="COMPLEMENT C3"/>
    <property type="match status" value="1"/>
</dbReference>
<evidence type="ECO:0000256" key="3">
    <source>
        <dbReference type="ARBA" id="ARBA00023157"/>
    </source>
</evidence>
<dbReference type="Gene3D" id="2.20.130.20">
    <property type="match status" value="1"/>
</dbReference>
<dbReference type="InterPro" id="IPR040839">
    <property type="entry name" value="MG4"/>
</dbReference>
<dbReference type="Pfam" id="PF07677">
    <property type="entry name" value="A2M_recep"/>
    <property type="match status" value="1"/>
</dbReference>
<name>A0AAV1EXA2_XYRNO</name>
<dbReference type="Pfam" id="PF01835">
    <property type="entry name" value="MG2"/>
    <property type="match status" value="1"/>
</dbReference>
<dbReference type="Pfam" id="PF17789">
    <property type="entry name" value="MG4"/>
    <property type="match status" value="1"/>
</dbReference>
<dbReference type="Gene3D" id="2.60.40.1930">
    <property type="match status" value="3"/>
</dbReference>
<gene>
    <name evidence="6" type="ORF">XNOV1_A043418</name>
</gene>
<dbReference type="SUPFAM" id="SSF48239">
    <property type="entry name" value="Terpenoid cyclases/Protein prenyltransferases"/>
    <property type="match status" value="1"/>
</dbReference>